<organism evidence="15 16">
    <name type="scientific">Catenulispora yoronensis</name>
    <dbReference type="NCBI Taxonomy" id="450799"/>
    <lineage>
        <taxon>Bacteria</taxon>
        <taxon>Bacillati</taxon>
        <taxon>Actinomycetota</taxon>
        <taxon>Actinomycetes</taxon>
        <taxon>Catenulisporales</taxon>
        <taxon>Catenulisporaceae</taxon>
        <taxon>Catenulispora</taxon>
    </lineage>
</organism>
<evidence type="ECO:0000256" key="2">
    <source>
        <dbReference type="ARBA" id="ARBA00022448"/>
    </source>
</evidence>
<dbReference type="SUPFAM" id="SSF161098">
    <property type="entry name" value="MetI-like"/>
    <property type="match status" value="1"/>
</dbReference>
<evidence type="ECO:0000256" key="13">
    <source>
        <dbReference type="SAM" id="MobiDB-lite"/>
    </source>
</evidence>
<feature type="transmembrane region" description="Helical" evidence="12">
    <location>
        <begin position="183"/>
        <end position="200"/>
    </location>
</feature>
<evidence type="ECO:0000256" key="11">
    <source>
        <dbReference type="ARBA" id="ARBA00072251"/>
    </source>
</evidence>
<proteinExistence type="inferred from homology"/>
<evidence type="ECO:0000313" key="15">
    <source>
        <dbReference type="EMBL" id="GAA2032515.1"/>
    </source>
</evidence>
<comment type="similarity">
    <text evidence="10">Belongs to the binding-protein-dependent transport system permease family. OppBC subfamily.</text>
</comment>
<feature type="region of interest" description="Disordered" evidence="13">
    <location>
        <begin position="1"/>
        <end position="36"/>
    </location>
</feature>
<dbReference type="InterPro" id="IPR025966">
    <property type="entry name" value="OppC_N"/>
</dbReference>
<dbReference type="PANTHER" id="PTHR43386">
    <property type="entry name" value="OLIGOPEPTIDE TRANSPORT SYSTEM PERMEASE PROTEIN APPC"/>
    <property type="match status" value="1"/>
</dbReference>
<comment type="caution">
    <text evidence="15">The sequence shown here is derived from an EMBL/GenBank/DDBJ whole genome shotgun (WGS) entry which is preliminary data.</text>
</comment>
<evidence type="ECO:0000256" key="12">
    <source>
        <dbReference type="RuleBase" id="RU363032"/>
    </source>
</evidence>
<sequence length="350" mass="37666">MPENPLPRDVNDEPAGDGRPPVDRNAEFLGDQGQQPGLMIDAVTPGGEDILVGGGPDPDADHEFSVEARSQWQLVLRRFRQHKLAVASLFVLLLVVLFAFLGPVLWHYKPTKFTDDFSVPPSLKHPFGTDSNGADHMAQVMAGTQLSLKIAFAVSITATVFGSIYGAVSGYYRGITDTLMMRLVDLVLTIPALAVGALLGKRFGSNWWLLAAVLAALLWTGSARVVRGQVLSVREKEFVEAARALGASDRRIIFRHILPNVAGPIIVLFTLLVATAVLTETALSYLGFGVQFPDISLGSLITAGETAATGGRGWLFYFPGLFIILIALTVNFIGDGLRDALDPTQTKARA</sequence>
<evidence type="ECO:0000256" key="4">
    <source>
        <dbReference type="ARBA" id="ARBA00022519"/>
    </source>
</evidence>
<dbReference type="InterPro" id="IPR000515">
    <property type="entry name" value="MetI-like"/>
</dbReference>
<comment type="subcellular location">
    <subcellularLocation>
        <location evidence="1">Cell inner membrane</location>
        <topology evidence="1">Multi-pass membrane protein</topology>
    </subcellularLocation>
    <subcellularLocation>
        <location evidence="12">Cell membrane</location>
        <topology evidence="12">Multi-pass membrane protein</topology>
    </subcellularLocation>
</comment>
<evidence type="ECO:0000313" key="16">
    <source>
        <dbReference type="Proteomes" id="UP001500751"/>
    </source>
</evidence>
<name>A0ABP5FTW9_9ACTN</name>
<evidence type="ECO:0000259" key="14">
    <source>
        <dbReference type="PROSITE" id="PS50928"/>
    </source>
</evidence>
<dbReference type="Proteomes" id="UP001500751">
    <property type="component" value="Unassembled WGS sequence"/>
</dbReference>
<keyword evidence="5 12" id="KW-0812">Transmembrane</keyword>
<evidence type="ECO:0000256" key="5">
    <source>
        <dbReference type="ARBA" id="ARBA00022692"/>
    </source>
</evidence>
<feature type="transmembrane region" description="Helical" evidence="12">
    <location>
        <begin position="314"/>
        <end position="333"/>
    </location>
</feature>
<evidence type="ECO:0000256" key="10">
    <source>
        <dbReference type="ARBA" id="ARBA00024202"/>
    </source>
</evidence>
<evidence type="ECO:0000256" key="6">
    <source>
        <dbReference type="ARBA" id="ARBA00022856"/>
    </source>
</evidence>
<evidence type="ECO:0000256" key="9">
    <source>
        <dbReference type="ARBA" id="ARBA00023136"/>
    </source>
</evidence>
<keyword evidence="9 12" id="KW-0472">Membrane</keyword>
<feature type="transmembrane region" description="Helical" evidence="12">
    <location>
        <begin position="257"/>
        <end position="278"/>
    </location>
</feature>
<gene>
    <name evidence="15" type="ORF">GCM10009839_35840</name>
</gene>
<evidence type="ECO:0000256" key="1">
    <source>
        <dbReference type="ARBA" id="ARBA00004429"/>
    </source>
</evidence>
<evidence type="ECO:0000256" key="7">
    <source>
        <dbReference type="ARBA" id="ARBA00022927"/>
    </source>
</evidence>
<dbReference type="Gene3D" id="1.10.3720.10">
    <property type="entry name" value="MetI-like"/>
    <property type="match status" value="1"/>
</dbReference>
<feature type="domain" description="ABC transmembrane type-1" evidence="14">
    <location>
        <begin position="144"/>
        <end position="334"/>
    </location>
</feature>
<keyword evidence="7" id="KW-0653">Protein transport</keyword>
<evidence type="ECO:0000256" key="8">
    <source>
        <dbReference type="ARBA" id="ARBA00022989"/>
    </source>
</evidence>
<keyword evidence="8 12" id="KW-1133">Transmembrane helix</keyword>
<reference evidence="16" key="1">
    <citation type="journal article" date="2019" name="Int. J. Syst. Evol. Microbiol.">
        <title>The Global Catalogue of Microorganisms (GCM) 10K type strain sequencing project: providing services to taxonomists for standard genome sequencing and annotation.</title>
        <authorList>
            <consortium name="The Broad Institute Genomics Platform"/>
            <consortium name="The Broad Institute Genome Sequencing Center for Infectious Disease"/>
            <person name="Wu L."/>
            <person name="Ma J."/>
        </authorList>
    </citation>
    <scope>NUCLEOTIDE SEQUENCE [LARGE SCALE GENOMIC DNA]</scope>
    <source>
        <strain evidence="16">JCM 16014</strain>
    </source>
</reference>
<keyword evidence="3" id="KW-1003">Cell membrane</keyword>
<keyword evidence="4" id="KW-0997">Cell inner membrane</keyword>
<dbReference type="InterPro" id="IPR050366">
    <property type="entry name" value="BP-dependent_transpt_permease"/>
</dbReference>
<feature type="transmembrane region" description="Helical" evidence="12">
    <location>
        <begin position="206"/>
        <end position="226"/>
    </location>
</feature>
<keyword evidence="6" id="KW-0571">Peptide transport</keyword>
<evidence type="ECO:0000256" key="3">
    <source>
        <dbReference type="ARBA" id="ARBA00022475"/>
    </source>
</evidence>
<keyword evidence="16" id="KW-1185">Reference proteome</keyword>
<dbReference type="PANTHER" id="PTHR43386:SF2">
    <property type="entry name" value="OLIGOPEPTIDE TRANSPORT SYSTEM PERMEASE PROTEIN OPPC"/>
    <property type="match status" value="1"/>
</dbReference>
<dbReference type="Pfam" id="PF12911">
    <property type="entry name" value="OppC_N"/>
    <property type="match status" value="1"/>
</dbReference>
<feature type="transmembrane region" description="Helical" evidence="12">
    <location>
        <begin position="150"/>
        <end position="171"/>
    </location>
</feature>
<protein>
    <recommendedName>
        <fullName evidence="11">Oligopeptide transport system permease protein OppC</fullName>
    </recommendedName>
</protein>
<dbReference type="Pfam" id="PF00528">
    <property type="entry name" value="BPD_transp_1"/>
    <property type="match status" value="1"/>
</dbReference>
<dbReference type="CDD" id="cd06261">
    <property type="entry name" value="TM_PBP2"/>
    <property type="match status" value="1"/>
</dbReference>
<dbReference type="EMBL" id="BAAAQN010000019">
    <property type="protein sequence ID" value="GAA2032515.1"/>
    <property type="molecule type" value="Genomic_DNA"/>
</dbReference>
<feature type="transmembrane region" description="Helical" evidence="12">
    <location>
        <begin position="84"/>
        <end position="106"/>
    </location>
</feature>
<dbReference type="PROSITE" id="PS50928">
    <property type="entry name" value="ABC_TM1"/>
    <property type="match status" value="1"/>
</dbReference>
<accession>A0ABP5FTW9</accession>
<dbReference type="InterPro" id="IPR035906">
    <property type="entry name" value="MetI-like_sf"/>
</dbReference>
<keyword evidence="2 12" id="KW-0813">Transport</keyword>